<dbReference type="NCBIfam" id="TIGR01444">
    <property type="entry name" value="fkbM_fam"/>
    <property type="match status" value="1"/>
</dbReference>
<evidence type="ECO:0000313" key="1">
    <source>
        <dbReference type="EMBL" id="CAB4935240.1"/>
    </source>
</evidence>
<dbReference type="SUPFAM" id="SSF53335">
    <property type="entry name" value="S-adenosyl-L-methionine-dependent methyltransferases"/>
    <property type="match status" value="1"/>
</dbReference>
<proteinExistence type="predicted"/>
<sequence>MKIYYGIKDNTIDVTNICIELLQKNNIITIPHGDGNRAQYFTDPIYGVHKLIFIEIDGSLFEYDEFIQIKINIINNTINTINENDITDKIKNIHSKLKINYGSLDDEFPEQKMAGRYLKGNEKVLEIGGNIGRNSLVIASILENDNNFVTLESDINISEQLTTNRDLNNMHFHIESSALSNRKLIQRDWTTIPSNTLTEGYTWVKTITLDNLKTKYNIEFDTLVLDCEGAFYYILMDMPEILNNINLIIMENDYWDISQKNYIDEILVKNNFSVDYTERGGWGPCYNNFYEVWKKSEF</sequence>
<dbReference type="AlphaFoldDB" id="A0A6J7IWV6"/>
<dbReference type="InterPro" id="IPR006342">
    <property type="entry name" value="FkbM_mtfrase"/>
</dbReference>
<dbReference type="EMBL" id="CAFBLX010000533">
    <property type="protein sequence ID" value="CAB4935240.1"/>
    <property type="molecule type" value="Genomic_DNA"/>
</dbReference>
<gene>
    <name evidence="1" type="ORF">UFOPK3472_04323</name>
</gene>
<dbReference type="Gene3D" id="3.40.50.150">
    <property type="entry name" value="Vaccinia Virus protein VP39"/>
    <property type="match status" value="1"/>
</dbReference>
<reference evidence="1" key="1">
    <citation type="submission" date="2020-05" db="EMBL/GenBank/DDBJ databases">
        <authorList>
            <person name="Chiriac C."/>
            <person name="Salcher M."/>
            <person name="Ghai R."/>
            <person name="Kavagutti S V."/>
        </authorList>
    </citation>
    <scope>NUCLEOTIDE SEQUENCE</scope>
</reference>
<accession>A0A6J7IWV6</accession>
<dbReference type="InterPro" id="IPR029063">
    <property type="entry name" value="SAM-dependent_MTases_sf"/>
</dbReference>
<protein>
    <submittedName>
        <fullName evidence="1">Unannotated protein</fullName>
    </submittedName>
</protein>
<name>A0A6J7IWV6_9ZZZZ</name>
<organism evidence="1">
    <name type="scientific">freshwater metagenome</name>
    <dbReference type="NCBI Taxonomy" id="449393"/>
    <lineage>
        <taxon>unclassified sequences</taxon>
        <taxon>metagenomes</taxon>
        <taxon>ecological metagenomes</taxon>
    </lineage>
</organism>